<dbReference type="Gene3D" id="1.10.10.10">
    <property type="entry name" value="Winged helix-like DNA-binding domain superfamily/Winged helix DNA-binding domain"/>
    <property type="match status" value="1"/>
</dbReference>
<evidence type="ECO:0000313" key="6">
    <source>
        <dbReference type="EMBL" id="PSH70443.1"/>
    </source>
</evidence>
<sequence>MEMRQFRYFVAVARERNFSRAAELLHIAQPPLSRQMQQLEDELGVLLIDRSSRPLSLTEAGRFFYDQAVQMLAKADHIREQTRRIGHSKREVFIIGCVASTLYGGIPDLVRRMRQRWPNLDIEIREMMSTEQVVALKEGRIDLGFGRVRFNDTEVERLTLREERLFLALPKSHPKAVPGELVQLRDVAGETLIVYPSKPRPSFADEVLNLLAEHNVSPGNVEEVREIQTALGLVAAAMGVSIIPAASQRQRPDDVCYRMIADEKATSPIIMSYRQKDANHRISEIKTLIAEMYADNPSWLQLSELRLAK</sequence>
<evidence type="ECO:0000256" key="3">
    <source>
        <dbReference type="ARBA" id="ARBA00023125"/>
    </source>
</evidence>
<proteinExistence type="inferred from homology"/>
<dbReference type="GO" id="GO:0003700">
    <property type="term" value="F:DNA-binding transcription factor activity"/>
    <property type="evidence" value="ECO:0007669"/>
    <property type="project" value="InterPro"/>
</dbReference>
<dbReference type="Pfam" id="PF03466">
    <property type="entry name" value="LysR_substrate"/>
    <property type="match status" value="1"/>
</dbReference>
<dbReference type="SUPFAM" id="SSF53850">
    <property type="entry name" value="Periplasmic binding protein-like II"/>
    <property type="match status" value="1"/>
</dbReference>
<evidence type="ECO:0000256" key="2">
    <source>
        <dbReference type="ARBA" id="ARBA00023015"/>
    </source>
</evidence>
<dbReference type="AlphaFoldDB" id="A0A2P7BVE7"/>
<dbReference type="InterPro" id="IPR005119">
    <property type="entry name" value="LysR_subst-bd"/>
</dbReference>
<dbReference type="InterPro" id="IPR000847">
    <property type="entry name" value="LysR_HTH_N"/>
</dbReference>
<organism evidence="6 7">
    <name type="scientific">Phyllobacterium brassicacearum</name>
    <dbReference type="NCBI Taxonomy" id="314235"/>
    <lineage>
        <taxon>Bacteria</taxon>
        <taxon>Pseudomonadati</taxon>
        <taxon>Pseudomonadota</taxon>
        <taxon>Alphaproteobacteria</taxon>
        <taxon>Hyphomicrobiales</taxon>
        <taxon>Phyllobacteriaceae</taxon>
        <taxon>Phyllobacterium</taxon>
    </lineage>
</organism>
<gene>
    <name evidence="6" type="ORF">CU102_05145</name>
</gene>
<feature type="domain" description="HTH lysR-type" evidence="5">
    <location>
        <begin position="1"/>
        <end position="58"/>
    </location>
</feature>
<keyword evidence="4" id="KW-0804">Transcription</keyword>
<reference evidence="7" key="1">
    <citation type="submission" date="2017-11" db="EMBL/GenBank/DDBJ databases">
        <authorList>
            <person name="Kuznetsova I."/>
            <person name="Sazanova A."/>
            <person name="Chirak E."/>
            <person name="Safronova V."/>
            <person name="Willems A."/>
        </authorList>
    </citation>
    <scope>NUCLEOTIDE SEQUENCE [LARGE SCALE GENOMIC DNA]</scope>
    <source>
        <strain evidence="7">STM 196</strain>
    </source>
</reference>
<dbReference type="InterPro" id="IPR036390">
    <property type="entry name" value="WH_DNA-bd_sf"/>
</dbReference>
<keyword evidence="7" id="KW-1185">Reference proteome</keyword>
<dbReference type="OrthoDB" id="9811588at2"/>
<evidence type="ECO:0000256" key="4">
    <source>
        <dbReference type="ARBA" id="ARBA00023163"/>
    </source>
</evidence>
<dbReference type="RefSeq" id="WP_106709918.1">
    <property type="nucleotide sequence ID" value="NZ_PGGO01000002.1"/>
</dbReference>
<dbReference type="GO" id="GO:0003677">
    <property type="term" value="F:DNA binding"/>
    <property type="evidence" value="ECO:0007669"/>
    <property type="project" value="UniProtKB-KW"/>
</dbReference>
<dbReference type="Proteomes" id="UP000241444">
    <property type="component" value="Unassembled WGS sequence"/>
</dbReference>
<name>A0A2P7BVE7_9HYPH</name>
<evidence type="ECO:0000259" key="5">
    <source>
        <dbReference type="PROSITE" id="PS50931"/>
    </source>
</evidence>
<evidence type="ECO:0000256" key="1">
    <source>
        <dbReference type="ARBA" id="ARBA00009437"/>
    </source>
</evidence>
<dbReference type="EMBL" id="PGGO01000002">
    <property type="protein sequence ID" value="PSH70443.1"/>
    <property type="molecule type" value="Genomic_DNA"/>
</dbReference>
<dbReference type="PANTHER" id="PTHR30346:SF17">
    <property type="entry name" value="LYSR FAMILY TRANSCRIPTIONAL REGULATOR"/>
    <property type="match status" value="1"/>
</dbReference>
<accession>A0A2P7BVE7</accession>
<dbReference type="GO" id="GO:0032993">
    <property type="term" value="C:protein-DNA complex"/>
    <property type="evidence" value="ECO:0007669"/>
    <property type="project" value="TreeGrafter"/>
</dbReference>
<comment type="similarity">
    <text evidence="1">Belongs to the LysR transcriptional regulatory family.</text>
</comment>
<keyword evidence="3" id="KW-0238">DNA-binding</keyword>
<keyword evidence="2" id="KW-0805">Transcription regulation</keyword>
<dbReference type="SUPFAM" id="SSF46785">
    <property type="entry name" value="Winged helix' DNA-binding domain"/>
    <property type="match status" value="1"/>
</dbReference>
<dbReference type="CDD" id="cd08445">
    <property type="entry name" value="PBP2_BenM_CatM_CatR"/>
    <property type="match status" value="1"/>
</dbReference>
<dbReference type="Gene3D" id="3.40.190.10">
    <property type="entry name" value="Periplasmic binding protein-like II"/>
    <property type="match status" value="2"/>
</dbReference>
<evidence type="ECO:0000313" key="7">
    <source>
        <dbReference type="Proteomes" id="UP000241444"/>
    </source>
</evidence>
<dbReference type="PROSITE" id="PS50931">
    <property type="entry name" value="HTH_LYSR"/>
    <property type="match status" value="1"/>
</dbReference>
<dbReference type="PRINTS" id="PR00039">
    <property type="entry name" value="HTHLYSR"/>
</dbReference>
<protein>
    <submittedName>
        <fullName evidence="6">LysR family transcriptional regulator</fullName>
    </submittedName>
</protein>
<dbReference type="InterPro" id="IPR036388">
    <property type="entry name" value="WH-like_DNA-bd_sf"/>
</dbReference>
<dbReference type="Pfam" id="PF00126">
    <property type="entry name" value="HTH_1"/>
    <property type="match status" value="1"/>
</dbReference>
<dbReference type="PANTHER" id="PTHR30346">
    <property type="entry name" value="TRANSCRIPTIONAL DUAL REGULATOR HCAR-RELATED"/>
    <property type="match status" value="1"/>
</dbReference>
<comment type="caution">
    <text evidence="6">The sequence shown here is derived from an EMBL/GenBank/DDBJ whole genome shotgun (WGS) entry which is preliminary data.</text>
</comment>
<dbReference type="FunFam" id="1.10.10.10:FF:000001">
    <property type="entry name" value="LysR family transcriptional regulator"/>
    <property type="match status" value="1"/>
</dbReference>